<feature type="domain" description="ATPase AAA-type core" evidence="2">
    <location>
        <begin position="652"/>
        <end position="785"/>
    </location>
</feature>
<dbReference type="AlphaFoldDB" id="A0A834HWI6"/>
<feature type="region of interest" description="Disordered" evidence="1">
    <location>
        <begin position="421"/>
        <end position="465"/>
    </location>
</feature>
<evidence type="ECO:0000259" key="2">
    <source>
        <dbReference type="Pfam" id="PF00004"/>
    </source>
</evidence>
<dbReference type="PANTHER" id="PTHR14690">
    <property type="entry name" value="IQ MOTIF CONTAINING WITH AAA DOMAIN 1"/>
    <property type="match status" value="1"/>
</dbReference>
<dbReference type="SUPFAM" id="SSF52540">
    <property type="entry name" value="P-loop containing nucleoside triphosphate hydrolases"/>
    <property type="match status" value="1"/>
</dbReference>
<dbReference type="InterPro" id="IPR027417">
    <property type="entry name" value="P-loop_NTPase"/>
</dbReference>
<dbReference type="Gene3D" id="1.10.8.60">
    <property type="match status" value="1"/>
</dbReference>
<feature type="compositionally biased region" description="Basic and acidic residues" evidence="1">
    <location>
        <begin position="431"/>
        <end position="464"/>
    </location>
</feature>
<dbReference type="GO" id="GO:0005524">
    <property type="term" value="F:ATP binding"/>
    <property type="evidence" value="ECO:0007669"/>
    <property type="project" value="InterPro"/>
</dbReference>
<evidence type="ECO:0000256" key="1">
    <source>
        <dbReference type="SAM" id="MobiDB-lite"/>
    </source>
</evidence>
<comment type="caution">
    <text evidence="3">The sequence shown here is derived from an EMBL/GenBank/DDBJ whole genome shotgun (WGS) entry which is preliminary data.</text>
</comment>
<organism evidence="3 4">
    <name type="scientific">Rhynchophorus ferrugineus</name>
    <name type="common">Red palm weevil</name>
    <name type="synonym">Curculio ferrugineus</name>
    <dbReference type="NCBI Taxonomy" id="354439"/>
    <lineage>
        <taxon>Eukaryota</taxon>
        <taxon>Metazoa</taxon>
        <taxon>Ecdysozoa</taxon>
        <taxon>Arthropoda</taxon>
        <taxon>Hexapoda</taxon>
        <taxon>Insecta</taxon>
        <taxon>Pterygota</taxon>
        <taxon>Neoptera</taxon>
        <taxon>Endopterygota</taxon>
        <taxon>Coleoptera</taxon>
        <taxon>Polyphaga</taxon>
        <taxon>Cucujiformia</taxon>
        <taxon>Curculionidae</taxon>
        <taxon>Dryophthorinae</taxon>
        <taxon>Rhynchophorus</taxon>
    </lineage>
</organism>
<dbReference type="Gene3D" id="1.20.5.190">
    <property type="match status" value="1"/>
</dbReference>
<dbReference type="SMART" id="SM00015">
    <property type="entry name" value="IQ"/>
    <property type="match status" value="1"/>
</dbReference>
<gene>
    <name evidence="3" type="ORF">GWI33_016918</name>
</gene>
<keyword evidence="4" id="KW-1185">Reference proteome</keyword>
<dbReference type="InterPro" id="IPR052267">
    <property type="entry name" value="N-DRC_Component"/>
</dbReference>
<dbReference type="Proteomes" id="UP000625711">
    <property type="component" value="Unassembled WGS sequence"/>
</dbReference>
<dbReference type="Pfam" id="PF00004">
    <property type="entry name" value="AAA"/>
    <property type="match status" value="1"/>
</dbReference>
<proteinExistence type="predicted"/>
<dbReference type="PANTHER" id="PTHR14690:SF9">
    <property type="entry name" value="GH08353P"/>
    <property type="match status" value="1"/>
</dbReference>
<feature type="compositionally biased region" description="Basic residues" evidence="1">
    <location>
        <begin position="552"/>
        <end position="571"/>
    </location>
</feature>
<dbReference type="OrthoDB" id="6616786at2759"/>
<dbReference type="PROSITE" id="PS50096">
    <property type="entry name" value="IQ"/>
    <property type="match status" value="1"/>
</dbReference>
<dbReference type="EMBL" id="JAACXV010014138">
    <property type="protein sequence ID" value="KAF7270092.1"/>
    <property type="molecule type" value="Genomic_DNA"/>
</dbReference>
<protein>
    <recommendedName>
        <fullName evidence="2">ATPase AAA-type core domain-containing protein</fullName>
    </recommendedName>
</protein>
<evidence type="ECO:0000313" key="3">
    <source>
        <dbReference type="EMBL" id="KAF7270092.1"/>
    </source>
</evidence>
<sequence length="911" mass="106648">MSFEFYTDWWIQSRKALDDLTQYDDAKRAKFKPITDRNVASALVGGLYTKYCMLVQDLCACVDQMAQPQKRIAVKKLVDSACVRLNEFNDELRKISLSEYHYIDGNLVELKLIPYDIEILHPCLFHHRPVNVEEMVRKIRNGEKIFEPPVPIVIKSSSVALLEGSKEPKSVMVIEPDLENKEKPAEEVTEGAQLKIKSSTKAIRVKQPQSILLNPLPPEEQNVDRQALEREESIKLIQTAERARQERLYYFEKNNAVKRKKELQQAAANKTAPKEIDPETKNQATIKIQKTWRGYQARDNLKFRENQRRLLIGMTEDSWRSKKEFEIFDANLDKRRQYRDERIKEYIEAIDKEKARILTVVAPGLLEDIEDEIREWFHRWYVEARTFDNYPPEEKGGTVLVVRGETLTPKEYIDEYERKRREMAKAGGKNAQKEKEKKEREKKAKAEAEKKKKEAEKKKKEAEAKKKKKKKGGEFEYEYGETLSKQLRELGEDEFRRIWNERKDVDNPTEKYYLDLITDEKCYEVQLEVRKKADELMRLELEMLQEALAKDKNKKYKKKKQKKKRGKKKGKKDLTADRLTEDLFQELVDNKIIRPYPAARLDDFKGDFSYKNTELRAMDFDPAAVLLDVRQAVTLNCIQPLGVETMKKPRSVLIVGPRQSGKHLLANAIFNHTQCVLFDLSPEVTAGIYPGAKGLTMLIHLVTKMAKILQPSIIFFDAAEKVFYKKVPKEEKDLDPKRVGKKLVKGIVKTIKPEDRILVLGISKAPWLAQAAKLKKAFDRAILIPRPDYGSVYMFWREFLTPYHQVDRDFNFTSLTTVTVYQPYSVIKSVVKKILTPRRIIQLKYKPLKAEELHEVFVQDQLEPITDKEWKKYTKWYGKTPLGKERSQFNKWADAKREQEKKQQEKQKKGK</sequence>
<dbReference type="GO" id="GO:0016887">
    <property type="term" value="F:ATP hydrolysis activity"/>
    <property type="evidence" value="ECO:0007669"/>
    <property type="project" value="InterPro"/>
</dbReference>
<accession>A0A834HWI6</accession>
<dbReference type="Pfam" id="PF00612">
    <property type="entry name" value="IQ"/>
    <property type="match status" value="1"/>
</dbReference>
<reference evidence="3" key="1">
    <citation type="submission" date="2020-08" db="EMBL/GenBank/DDBJ databases">
        <title>Genome sequencing and assembly of the red palm weevil Rhynchophorus ferrugineus.</title>
        <authorList>
            <person name="Dias G.B."/>
            <person name="Bergman C.M."/>
            <person name="Manee M."/>
        </authorList>
    </citation>
    <scope>NUCLEOTIDE SEQUENCE</scope>
    <source>
        <strain evidence="3">AA-2017</strain>
        <tissue evidence="3">Whole larva</tissue>
    </source>
</reference>
<dbReference type="InterPro" id="IPR000048">
    <property type="entry name" value="IQ_motif_EF-hand-BS"/>
</dbReference>
<dbReference type="InterPro" id="IPR003959">
    <property type="entry name" value="ATPase_AAA_core"/>
</dbReference>
<feature type="region of interest" description="Disordered" evidence="1">
    <location>
        <begin position="887"/>
        <end position="911"/>
    </location>
</feature>
<name>A0A834HWI6_RHYFE</name>
<feature type="region of interest" description="Disordered" evidence="1">
    <location>
        <begin position="552"/>
        <end position="573"/>
    </location>
</feature>
<evidence type="ECO:0000313" key="4">
    <source>
        <dbReference type="Proteomes" id="UP000625711"/>
    </source>
</evidence>
<dbReference type="Gene3D" id="3.40.50.300">
    <property type="entry name" value="P-loop containing nucleotide triphosphate hydrolases"/>
    <property type="match status" value="1"/>
</dbReference>